<dbReference type="SMART" id="SM01155">
    <property type="entry name" value="DUF1713"/>
    <property type="match status" value="1"/>
</dbReference>
<accession>A0AAV0BG06</accession>
<feature type="compositionally biased region" description="Polar residues" evidence="1">
    <location>
        <begin position="1"/>
        <end position="16"/>
    </location>
</feature>
<reference evidence="3" key="1">
    <citation type="submission" date="2022-06" db="EMBL/GenBank/DDBJ databases">
        <authorList>
            <consortium name="SYNGENTA / RWTH Aachen University"/>
        </authorList>
    </citation>
    <scope>NUCLEOTIDE SEQUENCE</scope>
</reference>
<feature type="compositionally biased region" description="Polar residues" evidence="1">
    <location>
        <begin position="67"/>
        <end position="77"/>
    </location>
</feature>
<feature type="region of interest" description="Disordered" evidence="1">
    <location>
        <begin position="499"/>
        <end position="519"/>
    </location>
</feature>
<sequence length="519" mass="59024">MLNRLSNFQRRITNQPIPLKPTNRLAHLRNHRLYSFESGRNRKPDGKDESESDQVKSPESVDREPIKSSNASITTSGRGRRASHRPSSNPYRSRPELALPFEPLSFDRLAHLNPKTLSVDMFFSLQRPLLEIELTSTERRSIRTEPKTVTYSDSDDCPEKWDTRTEEPVMHISTGSPSDPAFKPPLPTSGRMTTSENYIDDEILTLRDAYQAYMITEPEGINPAWSDALKRYLASVEQLVPPPVPEPGRGKNPQRPLAPNSNFQLTEEESKSELKRRRALAYLTPFGTCNSTNQRSNSSTVTSEEAQTNGDVQSDSSDDPLTRISQDPLSLTVQAARFLYSGMMAVRWPTASKWAPVEAQLKEAEQRYATPNKKKAIEQGDGYLPSVRGQERPASTGRRPRGLIHKMPLKIGDKGTTFVVSLSEDQMTQIVKYSEKILRNRIGLENVPKGVLESLERLGEFLLHKHNKRSEEAGLPIIKQTDIVSLDSVFRKKKRKMKVHKYKKRRKARRTLRKRQGRD</sequence>
<evidence type="ECO:0000259" key="2">
    <source>
        <dbReference type="SMART" id="SM01155"/>
    </source>
</evidence>
<feature type="compositionally biased region" description="Polar residues" evidence="1">
    <location>
        <begin position="287"/>
        <end position="315"/>
    </location>
</feature>
<comment type="caution">
    <text evidence="3">The sequence shown here is derived from an EMBL/GenBank/DDBJ whole genome shotgun (WGS) entry which is preliminary data.</text>
</comment>
<dbReference type="Proteomes" id="UP001153365">
    <property type="component" value="Unassembled WGS sequence"/>
</dbReference>
<feature type="region of interest" description="Disordered" evidence="1">
    <location>
        <begin position="285"/>
        <end position="325"/>
    </location>
</feature>
<evidence type="ECO:0000313" key="4">
    <source>
        <dbReference type="Proteomes" id="UP001153365"/>
    </source>
</evidence>
<evidence type="ECO:0000256" key="1">
    <source>
        <dbReference type="SAM" id="MobiDB-lite"/>
    </source>
</evidence>
<proteinExistence type="predicted"/>
<protein>
    <recommendedName>
        <fullName evidence="2">Ribosomal protein mS38 C-terminal domain-containing protein</fullName>
    </recommendedName>
</protein>
<feature type="domain" description="Ribosomal protein mS38 C-terminal" evidence="2">
    <location>
        <begin position="485"/>
        <end position="518"/>
    </location>
</feature>
<dbReference type="AlphaFoldDB" id="A0AAV0BG06"/>
<dbReference type="InterPro" id="IPR013177">
    <property type="entry name" value="Ribosomal_mS38_C"/>
</dbReference>
<dbReference type="Pfam" id="PF08213">
    <property type="entry name" value="COX24_C"/>
    <property type="match status" value="1"/>
</dbReference>
<name>A0AAV0BG06_PHAPC</name>
<feature type="region of interest" description="Disordered" evidence="1">
    <location>
        <begin position="1"/>
        <end position="96"/>
    </location>
</feature>
<organism evidence="3 4">
    <name type="scientific">Phakopsora pachyrhizi</name>
    <name type="common">Asian soybean rust disease fungus</name>
    <dbReference type="NCBI Taxonomy" id="170000"/>
    <lineage>
        <taxon>Eukaryota</taxon>
        <taxon>Fungi</taxon>
        <taxon>Dikarya</taxon>
        <taxon>Basidiomycota</taxon>
        <taxon>Pucciniomycotina</taxon>
        <taxon>Pucciniomycetes</taxon>
        <taxon>Pucciniales</taxon>
        <taxon>Phakopsoraceae</taxon>
        <taxon>Phakopsora</taxon>
    </lineage>
</organism>
<feature type="region of interest" description="Disordered" evidence="1">
    <location>
        <begin position="240"/>
        <end position="271"/>
    </location>
</feature>
<feature type="compositionally biased region" description="Basic and acidic residues" evidence="1">
    <location>
        <begin position="39"/>
        <end position="66"/>
    </location>
</feature>
<gene>
    <name evidence="3" type="ORF">PPACK8108_LOCUS19829</name>
</gene>
<evidence type="ECO:0000313" key="3">
    <source>
        <dbReference type="EMBL" id="CAH7685329.1"/>
    </source>
</evidence>
<dbReference type="EMBL" id="CALTRL010005720">
    <property type="protein sequence ID" value="CAH7685329.1"/>
    <property type="molecule type" value="Genomic_DNA"/>
</dbReference>
<keyword evidence="4" id="KW-1185">Reference proteome</keyword>